<comment type="caution">
    <text evidence="2">The sequence shown here is derived from an EMBL/GenBank/DDBJ whole genome shotgun (WGS) entry which is preliminary data.</text>
</comment>
<accession>A0AAV7WJU7</accession>
<feature type="region of interest" description="Disordered" evidence="1">
    <location>
        <begin position="96"/>
        <end position="136"/>
    </location>
</feature>
<reference evidence="2" key="1">
    <citation type="journal article" date="2022" name="bioRxiv">
        <title>Sequencing and chromosome-scale assembly of the giantPleurodeles waltlgenome.</title>
        <authorList>
            <person name="Brown T."/>
            <person name="Elewa A."/>
            <person name="Iarovenko S."/>
            <person name="Subramanian E."/>
            <person name="Araus A.J."/>
            <person name="Petzold A."/>
            <person name="Susuki M."/>
            <person name="Suzuki K.-i.T."/>
            <person name="Hayashi T."/>
            <person name="Toyoda A."/>
            <person name="Oliveira C."/>
            <person name="Osipova E."/>
            <person name="Leigh N.D."/>
            <person name="Simon A."/>
            <person name="Yun M.H."/>
        </authorList>
    </citation>
    <scope>NUCLEOTIDE SEQUENCE</scope>
    <source>
        <strain evidence="2">20211129_DDA</strain>
        <tissue evidence="2">Liver</tissue>
    </source>
</reference>
<dbReference type="EMBL" id="JANPWB010000001">
    <property type="protein sequence ID" value="KAJ1213449.1"/>
    <property type="molecule type" value="Genomic_DNA"/>
</dbReference>
<evidence type="ECO:0000256" key="1">
    <source>
        <dbReference type="SAM" id="MobiDB-lite"/>
    </source>
</evidence>
<dbReference type="AlphaFoldDB" id="A0AAV7WJU7"/>
<dbReference type="Proteomes" id="UP001066276">
    <property type="component" value="Chromosome 1_1"/>
</dbReference>
<gene>
    <name evidence="2" type="ORF">NDU88_001086</name>
</gene>
<name>A0AAV7WJU7_PLEWA</name>
<keyword evidence="3" id="KW-1185">Reference proteome</keyword>
<sequence>MPTAPPAYHASGMYPNITAPLDLAQTSNDKAAAGFINIPDDPSPPQTYNDTRDTMQVQQSFSDSGPGTEAIASGLPGQIDAQFTLKLTPTLINVTSQHDEDEERDSTSDISQAGSHTTLRSGTNVSFGGNQPPLLDLPHNLHGQVESTSTPPLCEEGAHVLAFLRLWNYDEEFPDPLNP</sequence>
<evidence type="ECO:0000313" key="2">
    <source>
        <dbReference type="EMBL" id="KAJ1213449.1"/>
    </source>
</evidence>
<feature type="compositionally biased region" description="Polar residues" evidence="1">
    <location>
        <begin position="108"/>
        <end position="129"/>
    </location>
</feature>
<evidence type="ECO:0000313" key="3">
    <source>
        <dbReference type="Proteomes" id="UP001066276"/>
    </source>
</evidence>
<proteinExistence type="predicted"/>
<organism evidence="2 3">
    <name type="scientific">Pleurodeles waltl</name>
    <name type="common">Iberian ribbed newt</name>
    <dbReference type="NCBI Taxonomy" id="8319"/>
    <lineage>
        <taxon>Eukaryota</taxon>
        <taxon>Metazoa</taxon>
        <taxon>Chordata</taxon>
        <taxon>Craniata</taxon>
        <taxon>Vertebrata</taxon>
        <taxon>Euteleostomi</taxon>
        <taxon>Amphibia</taxon>
        <taxon>Batrachia</taxon>
        <taxon>Caudata</taxon>
        <taxon>Salamandroidea</taxon>
        <taxon>Salamandridae</taxon>
        <taxon>Pleurodelinae</taxon>
        <taxon>Pleurodeles</taxon>
    </lineage>
</organism>
<protein>
    <submittedName>
        <fullName evidence="2">Uncharacterized protein</fullName>
    </submittedName>
</protein>